<protein>
    <submittedName>
        <fullName evidence="5">Phospholipid/glycerol acyltransferase</fullName>
    </submittedName>
</protein>
<dbReference type="InterPro" id="IPR002123">
    <property type="entry name" value="Plipid/glycerol_acylTrfase"/>
</dbReference>
<dbReference type="CDD" id="cd07989">
    <property type="entry name" value="LPLAT_AGPAT-like"/>
    <property type="match status" value="1"/>
</dbReference>
<dbReference type="GO" id="GO:0003841">
    <property type="term" value="F:1-acylglycerol-3-phosphate O-acyltransferase activity"/>
    <property type="evidence" value="ECO:0007669"/>
    <property type="project" value="TreeGrafter"/>
</dbReference>
<dbReference type="PANTHER" id="PTHR10434:SF11">
    <property type="entry name" value="1-ACYL-SN-GLYCEROL-3-PHOSPHATE ACYLTRANSFERASE"/>
    <property type="match status" value="1"/>
</dbReference>
<name>A0A0G1IDF8_9BACT</name>
<dbReference type="Pfam" id="PF01553">
    <property type="entry name" value="Acyltransferase"/>
    <property type="match status" value="1"/>
</dbReference>
<keyword evidence="3" id="KW-0472">Membrane</keyword>
<evidence type="ECO:0000256" key="1">
    <source>
        <dbReference type="ARBA" id="ARBA00022679"/>
    </source>
</evidence>
<keyword evidence="2 5" id="KW-0012">Acyltransferase</keyword>
<proteinExistence type="predicted"/>
<sequence>MKHFYWLIQNILWPFMWIFVHTFYTVEIRGRENIKLAKSPLIIASNHKTLLDGFLVMISLPWFSGILPGRYMAEEIEFNSSVLWLLNKFGLLHFFYRLTGGFPSKRGEGIENAMKIPLEILQNNGTILMFPEGQLVKNDSLGIFYHGTTVLAMESNASILPIAIRNKKRHIIISIDKPFKLNADRTEQGTTIIREKIQKLINKIEL</sequence>
<keyword evidence="1 5" id="KW-0808">Transferase</keyword>
<evidence type="ECO:0000256" key="3">
    <source>
        <dbReference type="SAM" id="Phobius"/>
    </source>
</evidence>
<comment type="caution">
    <text evidence="5">The sequence shown here is derived from an EMBL/GenBank/DDBJ whole genome shotgun (WGS) entry which is preliminary data.</text>
</comment>
<evidence type="ECO:0000259" key="4">
    <source>
        <dbReference type="SMART" id="SM00563"/>
    </source>
</evidence>
<feature type="transmembrane region" description="Helical" evidence="3">
    <location>
        <begin position="6"/>
        <end position="28"/>
    </location>
</feature>
<dbReference type="PANTHER" id="PTHR10434">
    <property type="entry name" value="1-ACYL-SN-GLYCEROL-3-PHOSPHATE ACYLTRANSFERASE"/>
    <property type="match status" value="1"/>
</dbReference>
<dbReference type="SMART" id="SM00563">
    <property type="entry name" value="PlsC"/>
    <property type="match status" value="1"/>
</dbReference>
<dbReference type="SUPFAM" id="SSF69593">
    <property type="entry name" value="Glycerol-3-phosphate (1)-acyltransferase"/>
    <property type="match status" value="1"/>
</dbReference>
<keyword evidence="3" id="KW-0812">Transmembrane</keyword>
<evidence type="ECO:0000313" key="5">
    <source>
        <dbReference type="EMBL" id="KKT57250.1"/>
    </source>
</evidence>
<dbReference type="AlphaFoldDB" id="A0A0G1IDF8"/>
<evidence type="ECO:0000313" key="6">
    <source>
        <dbReference type="Proteomes" id="UP000033977"/>
    </source>
</evidence>
<dbReference type="Proteomes" id="UP000033977">
    <property type="component" value="Unassembled WGS sequence"/>
</dbReference>
<reference evidence="5 6" key="1">
    <citation type="journal article" date="2015" name="Nature">
        <title>rRNA introns, odd ribosomes, and small enigmatic genomes across a large radiation of phyla.</title>
        <authorList>
            <person name="Brown C.T."/>
            <person name="Hug L.A."/>
            <person name="Thomas B.C."/>
            <person name="Sharon I."/>
            <person name="Castelle C.J."/>
            <person name="Singh A."/>
            <person name="Wilkins M.J."/>
            <person name="Williams K.H."/>
            <person name="Banfield J.F."/>
        </authorList>
    </citation>
    <scope>NUCLEOTIDE SEQUENCE [LARGE SCALE GENOMIC DNA]</scope>
</reference>
<dbReference type="EMBL" id="LCIN01000006">
    <property type="protein sequence ID" value="KKT57250.1"/>
    <property type="molecule type" value="Genomic_DNA"/>
</dbReference>
<feature type="domain" description="Phospholipid/glycerol acyltransferase" evidence="4">
    <location>
        <begin position="41"/>
        <end position="167"/>
    </location>
</feature>
<keyword evidence="3" id="KW-1133">Transmembrane helix</keyword>
<gene>
    <name evidence="5" type="ORF">UW49_C0006G0003</name>
</gene>
<dbReference type="GO" id="GO:0006654">
    <property type="term" value="P:phosphatidic acid biosynthetic process"/>
    <property type="evidence" value="ECO:0007669"/>
    <property type="project" value="TreeGrafter"/>
</dbReference>
<organism evidence="5 6">
    <name type="scientific">Candidatus Giovannonibacteria bacterium GW2011_GWB1_44_23</name>
    <dbReference type="NCBI Taxonomy" id="1618652"/>
    <lineage>
        <taxon>Bacteria</taxon>
        <taxon>Candidatus Giovannoniibacteriota</taxon>
    </lineage>
</organism>
<evidence type="ECO:0000256" key="2">
    <source>
        <dbReference type="ARBA" id="ARBA00023315"/>
    </source>
</evidence>
<accession>A0A0G1IDF8</accession>